<evidence type="ECO:0000313" key="2">
    <source>
        <dbReference type="Proteomes" id="UP000650224"/>
    </source>
</evidence>
<name>A0A8I0HIN6_9CORY</name>
<keyword evidence="2" id="KW-1185">Reference proteome</keyword>
<dbReference type="AlphaFoldDB" id="A0A8I0HIN6"/>
<protein>
    <submittedName>
        <fullName evidence="1">Uncharacterized protein</fullName>
    </submittedName>
</protein>
<dbReference type="Proteomes" id="UP000650224">
    <property type="component" value="Unassembled WGS sequence"/>
</dbReference>
<proteinExistence type="predicted"/>
<sequence>MDEHARIANLIAFYFGPNVAQEVPPKSKKAIEAVSHRAYRDLCRTLTHIGTHPKKNKLLDETHSSLYGVITQLETDPVRDQQDFDDRHERWCLDRISFFKEHPHGDKNKKVDFTYGHAQKWINMTLKYLAVLQHPAVLEVYSYLHVPVDSIVYEEAEDPTLGIAVPRPPGGKKWSKLSGEQYRTYQEQLRGAIADQGECVAPLDWEAKAWVNRASRQ</sequence>
<comment type="caution">
    <text evidence="1">The sequence shown here is derived from an EMBL/GenBank/DDBJ whole genome shotgun (WGS) entry which is preliminary data.</text>
</comment>
<dbReference type="EMBL" id="JACSPR010000003">
    <property type="protein sequence ID" value="MBD8029785.1"/>
    <property type="molecule type" value="Genomic_DNA"/>
</dbReference>
<evidence type="ECO:0000313" key="1">
    <source>
        <dbReference type="EMBL" id="MBD8029785.1"/>
    </source>
</evidence>
<organism evidence="1 2">
    <name type="scientific">Corynebacterium gallinarum</name>
    <dbReference type="NCBI Taxonomy" id="2762214"/>
    <lineage>
        <taxon>Bacteria</taxon>
        <taxon>Bacillati</taxon>
        <taxon>Actinomycetota</taxon>
        <taxon>Actinomycetes</taxon>
        <taxon>Mycobacteriales</taxon>
        <taxon>Corynebacteriaceae</taxon>
        <taxon>Corynebacterium</taxon>
    </lineage>
</organism>
<dbReference type="RefSeq" id="WP_191733013.1">
    <property type="nucleotide sequence ID" value="NZ_JACSPR010000003.1"/>
</dbReference>
<gene>
    <name evidence="1" type="ORF">H9627_05505</name>
</gene>
<reference evidence="1 2" key="1">
    <citation type="submission" date="2020-08" db="EMBL/GenBank/DDBJ databases">
        <title>A Genomic Blueprint of the Chicken Gut Microbiome.</title>
        <authorList>
            <person name="Gilroy R."/>
            <person name="Ravi A."/>
            <person name="Getino M."/>
            <person name="Pursley I."/>
            <person name="Horton D.L."/>
            <person name="Alikhan N.-F."/>
            <person name="Baker D."/>
            <person name="Gharbi K."/>
            <person name="Hall N."/>
            <person name="Watson M."/>
            <person name="Adriaenssens E.M."/>
            <person name="Foster-Nyarko E."/>
            <person name="Jarju S."/>
            <person name="Secka A."/>
            <person name="Antonio M."/>
            <person name="Oren A."/>
            <person name="Chaudhuri R."/>
            <person name="La Ragione R.M."/>
            <person name="Hildebrand F."/>
            <person name="Pallen M.J."/>
        </authorList>
    </citation>
    <scope>NUCLEOTIDE SEQUENCE [LARGE SCALE GENOMIC DNA]</scope>
    <source>
        <strain evidence="1 2">Sa1YVA5</strain>
    </source>
</reference>
<accession>A0A8I0HIN6</accession>